<dbReference type="GO" id="GO:0004674">
    <property type="term" value="F:protein serine/threonine kinase activity"/>
    <property type="evidence" value="ECO:0007669"/>
    <property type="project" value="UniProtKB-KW"/>
</dbReference>
<evidence type="ECO:0000256" key="7">
    <source>
        <dbReference type="SAM" id="MobiDB-lite"/>
    </source>
</evidence>
<evidence type="ECO:0008006" key="12">
    <source>
        <dbReference type="Google" id="ProtNLM"/>
    </source>
</evidence>
<feature type="region of interest" description="Disordered" evidence="7">
    <location>
        <begin position="92"/>
        <end position="111"/>
    </location>
</feature>
<dbReference type="PROSITE" id="PS50222">
    <property type="entry name" value="EF_HAND_2"/>
    <property type="match status" value="1"/>
</dbReference>
<feature type="domain" description="Protein kinase" evidence="8">
    <location>
        <begin position="157"/>
        <end position="408"/>
    </location>
</feature>
<accession>A0A8S1WQ73</accession>
<keyword evidence="3" id="KW-0547">Nucleotide-binding</keyword>
<dbReference type="InterPro" id="IPR002048">
    <property type="entry name" value="EF_hand_dom"/>
</dbReference>
<dbReference type="AlphaFoldDB" id="A0A8S1WQ73"/>
<keyword evidence="5" id="KW-0067">ATP-binding</keyword>
<feature type="compositionally biased region" description="Low complexity" evidence="7">
    <location>
        <begin position="92"/>
        <end position="101"/>
    </location>
</feature>
<organism evidence="10 11">
    <name type="scientific">Paramecium octaurelia</name>
    <dbReference type="NCBI Taxonomy" id="43137"/>
    <lineage>
        <taxon>Eukaryota</taxon>
        <taxon>Sar</taxon>
        <taxon>Alveolata</taxon>
        <taxon>Ciliophora</taxon>
        <taxon>Intramacronucleata</taxon>
        <taxon>Oligohymenophorea</taxon>
        <taxon>Peniculida</taxon>
        <taxon>Parameciidae</taxon>
        <taxon>Paramecium</taxon>
    </lineage>
</organism>
<keyword evidence="4" id="KW-0418">Kinase</keyword>
<sequence length="573" mass="67329">MSLLSFYSKIDFSFEIDFQLDLDEQMILNKYLKKNELYLFLKENNQYQNQIKQITTQKTQTLVYLIINKQIQQQLFVMGSCNTKKKEKKQQQAVVTTQASQDKPRIERKQQKTQTITPILAKTNLSDTINESVISNRSINKGHDRQKNQIQIRPGLFRIYTLLGNKADSFLENLEERQIKIVQHNVSGIKKRVETIDKQITWSEDCIQKIQKNRLQNEYICPITNIYEDTEKYYLLSDYCSGGSLNTLKGKLKDSQVMILLNQMVSAISYLHQKKMVHGKLSLDSFHLLSDLNSLFCKLVDVACLFYGTQQVKIEPSLEEYSQDVYALGVIGYQLLTGQMPLYLNVNNEQENNENQNELLFFNEGTSPSLKRILKKMLEKKLNERITIEEAKKQLSKNEQRNNYQEVLIKPLYFLSKCKPRNYFHVVILAFMLNKFNQEEECMLQKIFNDADLDQDGLLKKDDILKLYKSIIEYESINVDIQQLFQKLAITHQDSIDINEFISASLNLEDLMSQTYLETCFKYLQNQNGFITCKSVKRHLEINDKLFIQAIEELKGQRKLNYYEFLEIMRQLQ</sequence>
<evidence type="ECO:0000313" key="11">
    <source>
        <dbReference type="Proteomes" id="UP000683925"/>
    </source>
</evidence>
<keyword evidence="11" id="KW-1185">Reference proteome</keyword>
<reference evidence="10" key="1">
    <citation type="submission" date="2021-01" db="EMBL/GenBank/DDBJ databases">
        <authorList>
            <consortium name="Genoscope - CEA"/>
            <person name="William W."/>
        </authorList>
    </citation>
    <scope>NUCLEOTIDE SEQUENCE</scope>
</reference>
<dbReference type="GO" id="GO:0005634">
    <property type="term" value="C:nucleus"/>
    <property type="evidence" value="ECO:0007669"/>
    <property type="project" value="TreeGrafter"/>
</dbReference>
<proteinExistence type="inferred from homology"/>
<keyword evidence="2" id="KW-0808">Transferase</keyword>
<dbReference type="PANTHER" id="PTHR24345">
    <property type="entry name" value="SERINE/THREONINE-PROTEIN KINASE PLK"/>
    <property type="match status" value="1"/>
</dbReference>
<evidence type="ECO:0000256" key="6">
    <source>
        <dbReference type="ARBA" id="ARBA00024334"/>
    </source>
</evidence>
<dbReference type="GO" id="GO:0005509">
    <property type="term" value="F:calcium ion binding"/>
    <property type="evidence" value="ECO:0007669"/>
    <property type="project" value="InterPro"/>
</dbReference>
<evidence type="ECO:0000259" key="8">
    <source>
        <dbReference type="PROSITE" id="PS50011"/>
    </source>
</evidence>
<evidence type="ECO:0000313" key="10">
    <source>
        <dbReference type="EMBL" id="CAD8192104.1"/>
    </source>
</evidence>
<name>A0A8S1WQ73_PAROT</name>
<gene>
    <name evidence="10" type="ORF">POCTA_138.1.T1010109</name>
</gene>
<evidence type="ECO:0000256" key="5">
    <source>
        <dbReference type="ARBA" id="ARBA00022840"/>
    </source>
</evidence>
<dbReference type="SMART" id="SM00220">
    <property type="entry name" value="S_TKc"/>
    <property type="match status" value="1"/>
</dbReference>
<evidence type="ECO:0000256" key="4">
    <source>
        <dbReference type="ARBA" id="ARBA00022777"/>
    </source>
</evidence>
<dbReference type="FunFam" id="1.10.510.10:FF:002767">
    <property type="match status" value="1"/>
</dbReference>
<dbReference type="Proteomes" id="UP000683925">
    <property type="component" value="Unassembled WGS sequence"/>
</dbReference>
<evidence type="ECO:0000256" key="3">
    <source>
        <dbReference type="ARBA" id="ARBA00022741"/>
    </source>
</evidence>
<dbReference type="PROSITE" id="PS50011">
    <property type="entry name" value="PROTEIN_KINASE_DOM"/>
    <property type="match status" value="1"/>
</dbReference>
<dbReference type="PANTHER" id="PTHR24345:SF0">
    <property type="entry name" value="CELL CYCLE SERINE_THREONINE-PROTEIN KINASE CDC5_MSD2"/>
    <property type="match status" value="1"/>
</dbReference>
<protein>
    <recommendedName>
        <fullName evidence="12">Calcium-dependent protein kinase</fullName>
    </recommendedName>
</protein>
<dbReference type="InterPro" id="IPR000719">
    <property type="entry name" value="Prot_kinase_dom"/>
</dbReference>
<evidence type="ECO:0000259" key="9">
    <source>
        <dbReference type="PROSITE" id="PS50222"/>
    </source>
</evidence>
<evidence type="ECO:0000256" key="2">
    <source>
        <dbReference type="ARBA" id="ARBA00022679"/>
    </source>
</evidence>
<feature type="domain" description="EF-hand" evidence="9">
    <location>
        <begin position="439"/>
        <end position="474"/>
    </location>
</feature>
<comment type="similarity">
    <text evidence="6">Belongs to the protein kinase superfamily. Ser/Thr protein kinase family. CDPK subfamily.</text>
</comment>
<evidence type="ECO:0000256" key="1">
    <source>
        <dbReference type="ARBA" id="ARBA00022527"/>
    </source>
</evidence>
<comment type="caution">
    <text evidence="10">The sequence shown here is derived from an EMBL/GenBank/DDBJ whole genome shotgun (WGS) entry which is preliminary data.</text>
</comment>
<dbReference type="EMBL" id="CAJJDP010000101">
    <property type="protein sequence ID" value="CAD8192104.1"/>
    <property type="molecule type" value="Genomic_DNA"/>
</dbReference>
<dbReference type="FunFam" id="1.10.238.10:FF:000475">
    <property type="entry name" value="Protein kinase, putative"/>
    <property type="match status" value="1"/>
</dbReference>
<dbReference type="GO" id="GO:0005524">
    <property type="term" value="F:ATP binding"/>
    <property type="evidence" value="ECO:0007669"/>
    <property type="project" value="UniProtKB-KW"/>
</dbReference>
<dbReference type="OrthoDB" id="306407at2759"/>
<keyword evidence="1" id="KW-0723">Serine/threonine-protein kinase</keyword>
<dbReference type="OMA" id="QEEECML"/>
<dbReference type="Pfam" id="PF00069">
    <property type="entry name" value="Pkinase"/>
    <property type="match status" value="2"/>
</dbReference>